<accession>A0ABP6DUA5</accession>
<dbReference type="PROSITE" id="PS51257">
    <property type="entry name" value="PROKAR_LIPOPROTEIN"/>
    <property type="match status" value="1"/>
</dbReference>
<evidence type="ECO:0000313" key="4">
    <source>
        <dbReference type="Proteomes" id="UP001501666"/>
    </source>
</evidence>
<dbReference type="SMART" id="SM00062">
    <property type="entry name" value="PBPb"/>
    <property type="match status" value="1"/>
</dbReference>
<evidence type="ECO:0000259" key="2">
    <source>
        <dbReference type="SMART" id="SM00062"/>
    </source>
</evidence>
<keyword evidence="1" id="KW-0732">Signal</keyword>
<dbReference type="SUPFAM" id="SSF53850">
    <property type="entry name" value="Periplasmic binding protein-like II"/>
    <property type="match status" value="1"/>
</dbReference>
<feature type="domain" description="Solute-binding protein family 3/N-terminal" evidence="2">
    <location>
        <begin position="43"/>
        <end position="264"/>
    </location>
</feature>
<name>A0ABP6DUA5_9ACTN</name>
<reference evidence="4" key="1">
    <citation type="journal article" date="2019" name="Int. J. Syst. Evol. Microbiol.">
        <title>The Global Catalogue of Microorganisms (GCM) 10K type strain sequencing project: providing services to taxonomists for standard genome sequencing and annotation.</title>
        <authorList>
            <consortium name="The Broad Institute Genomics Platform"/>
            <consortium name="The Broad Institute Genome Sequencing Center for Infectious Disease"/>
            <person name="Wu L."/>
            <person name="Ma J."/>
        </authorList>
    </citation>
    <scope>NUCLEOTIDE SEQUENCE [LARGE SCALE GENOMIC DNA]</scope>
    <source>
        <strain evidence="4">JCM 6835</strain>
    </source>
</reference>
<dbReference type="Pfam" id="PF00497">
    <property type="entry name" value="SBP_bac_3"/>
    <property type="match status" value="1"/>
</dbReference>
<dbReference type="EMBL" id="BAAATE010000003">
    <property type="protein sequence ID" value="GAA2649710.1"/>
    <property type="molecule type" value="Genomic_DNA"/>
</dbReference>
<gene>
    <name evidence="3" type="ORF">GCM10010412_015050</name>
</gene>
<dbReference type="PANTHER" id="PTHR35936">
    <property type="entry name" value="MEMBRANE-BOUND LYTIC MUREIN TRANSGLYCOSYLASE F"/>
    <property type="match status" value="1"/>
</dbReference>
<proteinExistence type="predicted"/>
<dbReference type="InterPro" id="IPR001638">
    <property type="entry name" value="Solute-binding_3/MltF_N"/>
</dbReference>
<evidence type="ECO:0000313" key="3">
    <source>
        <dbReference type="EMBL" id="GAA2649710.1"/>
    </source>
</evidence>
<dbReference type="Proteomes" id="UP001501666">
    <property type="component" value="Unassembled WGS sequence"/>
</dbReference>
<dbReference type="Gene3D" id="3.40.190.10">
    <property type="entry name" value="Periplasmic binding protein-like II"/>
    <property type="match status" value="2"/>
</dbReference>
<sequence length="280" mass="29819">MTGMRSDRFAAPFVMGLVACLIALLATGGCGAGAASSIVGKETLVIGVRPDLPALGLRTGDGRFEGFDVDVATYVAGKLGATARFVPALAADREKLLLSGQADLVLATFSITQERKTRVAFAGPYHLSYQDILVREGTSGIANVRDLKGRRICEVQGSNAAQRVVDERRIDASVVPVATYDECMSMLKSGRIDAITTNDVILAGLAARERGGVRLVNTQFNEQRTGVGMRRGDVEGCERVNRAITDMYQDGTAARLLAKWFGRSGLTLGKVTVPQFEGCS</sequence>
<dbReference type="PANTHER" id="PTHR35936:SF17">
    <property type="entry name" value="ARGININE-BINDING EXTRACELLULAR PROTEIN ARTP"/>
    <property type="match status" value="1"/>
</dbReference>
<evidence type="ECO:0000256" key="1">
    <source>
        <dbReference type="ARBA" id="ARBA00022729"/>
    </source>
</evidence>
<comment type="caution">
    <text evidence="3">The sequence shown here is derived from an EMBL/GenBank/DDBJ whole genome shotgun (WGS) entry which is preliminary data.</text>
</comment>
<keyword evidence="4" id="KW-1185">Reference proteome</keyword>
<organism evidence="3 4">
    <name type="scientific">Nonomuraea recticatena</name>
    <dbReference type="NCBI Taxonomy" id="46178"/>
    <lineage>
        <taxon>Bacteria</taxon>
        <taxon>Bacillati</taxon>
        <taxon>Actinomycetota</taxon>
        <taxon>Actinomycetes</taxon>
        <taxon>Streptosporangiales</taxon>
        <taxon>Streptosporangiaceae</taxon>
        <taxon>Nonomuraea</taxon>
    </lineage>
</organism>
<protein>
    <submittedName>
        <fullName evidence="3">Glutamate ABC transporter substrate-binding protein</fullName>
    </submittedName>
</protein>